<sequence>MYCQYCGKELAPQAVTCPNCGAPVRRVVYCYEDSSPKSRLVAALLCFFLGHIGVHRFYAGRILSGIFMLFTFGLLGIWTIIDLVVILCGEFKDSQGMKIRNWLDY</sequence>
<evidence type="ECO:0000313" key="8">
    <source>
        <dbReference type="EMBL" id="MBO8472757.1"/>
    </source>
</evidence>
<keyword evidence="3 5" id="KW-1133">Transmembrane helix</keyword>
<protein>
    <submittedName>
        <fullName evidence="8">TM2 domain-containing protein</fullName>
    </submittedName>
</protein>
<dbReference type="InterPro" id="IPR050932">
    <property type="entry name" value="TM2D1-3-like"/>
</dbReference>
<keyword evidence="2 5" id="KW-0812">Transmembrane</keyword>
<dbReference type="InterPro" id="IPR007829">
    <property type="entry name" value="TM2"/>
</dbReference>
<dbReference type="PANTHER" id="PTHR21016">
    <property type="entry name" value="BETA-AMYLOID BINDING PROTEIN-RELATED"/>
    <property type="match status" value="1"/>
</dbReference>
<reference evidence="8" key="2">
    <citation type="journal article" date="2021" name="PeerJ">
        <title>Extensive microbial diversity within the chicken gut microbiome revealed by metagenomics and culture.</title>
        <authorList>
            <person name="Gilroy R."/>
            <person name="Ravi A."/>
            <person name="Getino M."/>
            <person name="Pursley I."/>
            <person name="Horton D.L."/>
            <person name="Alikhan N.F."/>
            <person name="Baker D."/>
            <person name="Gharbi K."/>
            <person name="Hall N."/>
            <person name="Watson M."/>
            <person name="Adriaenssens E.M."/>
            <person name="Foster-Nyarko E."/>
            <person name="Jarju S."/>
            <person name="Secka A."/>
            <person name="Antonio M."/>
            <person name="Oren A."/>
            <person name="Chaudhuri R.R."/>
            <person name="La Ragione R."/>
            <person name="Hildebrand F."/>
            <person name="Pallen M.J."/>
        </authorList>
    </citation>
    <scope>NUCLEOTIDE SEQUENCE</scope>
    <source>
        <strain evidence="8">B1-8020</strain>
    </source>
</reference>
<dbReference type="GO" id="GO:0016020">
    <property type="term" value="C:membrane"/>
    <property type="evidence" value="ECO:0007669"/>
    <property type="project" value="UniProtKB-SubCell"/>
</dbReference>
<dbReference type="Pfam" id="PF05154">
    <property type="entry name" value="TM2"/>
    <property type="match status" value="1"/>
</dbReference>
<organism evidence="8 9">
    <name type="scientific">Candidatus Merdivivens pullicola</name>
    <dbReference type="NCBI Taxonomy" id="2840872"/>
    <lineage>
        <taxon>Bacteria</taxon>
        <taxon>Pseudomonadati</taxon>
        <taxon>Bacteroidota</taxon>
        <taxon>Bacteroidia</taxon>
        <taxon>Bacteroidales</taxon>
        <taxon>Muribaculaceae</taxon>
        <taxon>Muribaculaceae incertae sedis</taxon>
        <taxon>Candidatus Merdivivens</taxon>
    </lineage>
</organism>
<feature type="domain" description="Zinc-ribbon" evidence="7">
    <location>
        <begin position="2"/>
        <end position="24"/>
    </location>
</feature>
<keyword evidence="4 5" id="KW-0472">Membrane</keyword>
<accession>A0A9D9NGJ4</accession>
<evidence type="ECO:0000259" key="7">
    <source>
        <dbReference type="Pfam" id="PF13240"/>
    </source>
</evidence>
<reference evidence="8" key="1">
    <citation type="submission" date="2020-10" db="EMBL/GenBank/DDBJ databases">
        <authorList>
            <person name="Gilroy R."/>
        </authorList>
    </citation>
    <scope>NUCLEOTIDE SEQUENCE</scope>
    <source>
        <strain evidence="8">B1-8020</strain>
    </source>
</reference>
<dbReference type="EMBL" id="JADIMA010000036">
    <property type="protein sequence ID" value="MBO8472757.1"/>
    <property type="molecule type" value="Genomic_DNA"/>
</dbReference>
<evidence type="ECO:0000256" key="2">
    <source>
        <dbReference type="ARBA" id="ARBA00022692"/>
    </source>
</evidence>
<feature type="domain" description="TM2" evidence="6">
    <location>
        <begin position="36"/>
        <end position="84"/>
    </location>
</feature>
<proteinExistence type="predicted"/>
<comment type="caution">
    <text evidence="8">The sequence shown here is derived from an EMBL/GenBank/DDBJ whole genome shotgun (WGS) entry which is preliminary data.</text>
</comment>
<feature type="transmembrane region" description="Helical" evidence="5">
    <location>
        <begin position="40"/>
        <end position="59"/>
    </location>
</feature>
<dbReference type="Proteomes" id="UP000823604">
    <property type="component" value="Unassembled WGS sequence"/>
</dbReference>
<feature type="transmembrane region" description="Helical" evidence="5">
    <location>
        <begin position="65"/>
        <end position="88"/>
    </location>
</feature>
<dbReference type="AlphaFoldDB" id="A0A9D9NGJ4"/>
<evidence type="ECO:0000313" key="9">
    <source>
        <dbReference type="Proteomes" id="UP000823604"/>
    </source>
</evidence>
<dbReference type="PANTHER" id="PTHR21016:SF25">
    <property type="entry name" value="TM2 DOMAIN-CONTAINING PROTEIN DDB_G0277895-RELATED"/>
    <property type="match status" value="1"/>
</dbReference>
<evidence type="ECO:0000256" key="3">
    <source>
        <dbReference type="ARBA" id="ARBA00022989"/>
    </source>
</evidence>
<dbReference type="Pfam" id="PF13240">
    <property type="entry name" value="Zn_Ribbon_1"/>
    <property type="match status" value="1"/>
</dbReference>
<evidence type="ECO:0000259" key="6">
    <source>
        <dbReference type="Pfam" id="PF05154"/>
    </source>
</evidence>
<dbReference type="InterPro" id="IPR026870">
    <property type="entry name" value="Zinc_ribbon_dom"/>
</dbReference>
<comment type="subcellular location">
    <subcellularLocation>
        <location evidence="1">Membrane</location>
        <topology evidence="1">Multi-pass membrane protein</topology>
    </subcellularLocation>
</comment>
<evidence type="ECO:0000256" key="5">
    <source>
        <dbReference type="SAM" id="Phobius"/>
    </source>
</evidence>
<evidence type="ECO:0000256" key="4">
    <source>
        <dbReference type="ARBA" id="ARBA00023136"/>
    </source>
</evidence>
<name>A0A9D9NGJ4_9BACT</name>
<gene>
    <name evidence="8" type="ORF">IAB81_03930</name>
</gene>
<evidence type="ECO:0000256" key="1">
    <source>
        <dbReference type="ARBA" id="ARBA00004141"/>
    </source>
</evidence>